<evidence type="ECO:0000256" key="7">
    <source>
        <dbReference type="ARBA" id="ARBA00023010"/>
    </source>
</evidence>
<gene>
    <name evidence="11" type="ORF">A3C96_02205</name>
</gene>
<dbReference type="SUPFAM" id="SSF82866">
    <property type="entry name" value="Multidrug efflux transporter AcrB transmembrane domain"/>
    <property type="match status" value="1"/>
</dbReference>
<dbReference type="InterPro" id="IPR048634">
    <property type="entry name" value="SecD_SecF_C"/>
</dbReference>
<name>A0A1F7U3K7_9BACT</name>
<accession>A0A1F7U3K7</accession>
<reference evidence="11 12" key="1">
    <citation type="journal article" date="2016" name="Nat. Commun.">
        <title>Thousands of microbial genomes shed light on interconnected biogeochemical processes in an aquifer system.</title>
        <authorList>
            <person name="Anantharaman K."/>
            <person name="Brown C.T."/>
            <person name="Hug L.A."/>
            <person name="Sharon I."/>
            <person name="Castelle C.J."/>
            <person name="Probst A.J."/>
            <person name="Thomas B.C."/>
            <person name="Singh A."/>
            <person name="Wilkins M.J."/>
            <person name="Karaoz U."/>
            <person name="Brodie E.L."/>
            <person name="Williams K.H."/>
            <person name="Hubbard S.S."/>
            <person name="Banfield J.F."/>
        </authorList>
    </citation>
    <scope>NUCLEOTIDE SEQUENCE [LARGE SCALE GENOMIC DNA]</scope>
</reference>
<dbReference type="InterPro" id="IPR022813">
    <property type="entry name" value="SecD/SecF_arch_bac"/>
</dbReference>
<dbReference type="GO" id="GO:0015031">
    <property type="term" value="P:protein transport"/>
    <property type="evidence" value="ECO:0007669"/>
    <property type="project" value="UniProtKB-KW"/>
</dbReference>
<comment type="subcellular location">
    <subcellularLocation>
        <location evidence="1">Cell membrane</location>
        <topology evidence="1">Multi-pass membrane protein</topology>
    </subcellularLocation>
</comment>
<evidence type="ECO:0000256" key="1">
    <source>
        <dbReference type="ARBA" id="ARBA00004651"/>
    </source>
</evidence>
<dbReference type="EMBL" id="MGEA01000082">
    <property type="protein sequence ID" value="OGL72829.1"/>
    <property type="molecule type" value="Genomic_DNA"/>
</dbReference>
<dbReference type="Proteomes" id="UP000177088">
    <property type="component" value="Unassembled WGS sequence"/>
</dbReference>
<sequence length="89" mass="9839">MVCDRIRENLLKTTGKFEDIVDRSVNETLSRSINTTLTAFLPLISIFIMGGASLKWFALALMIGMVSGTYSSIFLVAPLLVVMAKPSRR</sequence>
<evidence type="ECO:0000256" key="2">
    <source>
        <dbReference type="ARBA" id="ARBA00022448"/>
    </source>
</evidence>
<dbReference type="PANTHER" id="PTHR30081">
    <property type="entry name" value="PROTEIN-EXPORT MEMBRANE PROTEIN SEC"/>
    <property type="match status" value="1"/>
</dbReference>
<organism evidence="11 12">
    <name type="scientific">Candidatus Uhrbacteria bacterium RIFCSPHIGHO2_02_FULL_60_10</name>
    <dbReference type="NCBI Taxonomy" id="1802392"/>
    <lineage>
        <taxon>Bacteria</taxon>
        <taxon>Candidatus Uhriibacteriota</taxon>
    </lineage>
</organism>
<feature type="domain" description="Protein export membrane protein SecD/SecF C-terminal" evidence="10">
    <location>
        <begin position="2"/>
        <end position="84"/>
    </location>
</feature>
<evidence type="ECO:0000256" key="3">
    <source>
        <dbReference type="ARBA" id="ARBA00022475"/>
    </source>
</evidence>
<keyword evidence="8 9" id="KW-0472">Membrane</keyword>
<evidence type="ECO:0000313" key="11">
    <source>
        <dbReference type="EMBL" id="OGL72829.1"/>
    </source>
</evidence>
<comment type="caution">
    <text evidence="11">The sequence shown here is derived from an EMBL/GenBank/DDBJ whole genome shotgun (WGS) entry which is preliminary data.</text>
</comment>
<dbReference type="GO" id="GO:0005886">
    <property type="term" value="C:plasma membrane"/>
    <property type="evidence" value="ECO:0007669"/>
    <property type="project" value="UniProtKB-SubCell"/>
</dbReference>
<proteinExistence type="predicted"/>
<feature type="transmembrane region" description="Helical" evidence="9">
    <location>
        <begin position="56"/>
        <end position="82"/>
    </location>
</feature>
<evidence type="ECO:0000259" key="10">
    <source>
        <dbReference type="Pfam" id="PF02355"/>
    </source>
</evidence>
<dbReference type="Pfam" id="PF02355">
    <property type="entry name" value="SecD_SecF_C"/>
    <property type="match status" value="1"/>
</dbReference>
<dbReference type="PANTHER" id="PTHR30081:SF8">
    <property type="entry name" value="PROTEIN TRANSLOCASE SUBUNIT SECF"/>
    <property type="match status" value="1"/>
</dbReference>
<evidence type="ECO:0000313" key="12">
    <source>
        <dbReference type="Proteomes" id="UP000177088"/>
    </source>
</evidence>
<keyword evidence="5" id="KW-0653">Protein transport</keyword>
<evidence type="ECO:0000256" key="8">
    <source>
        <dbReference type="ARBA" id="ARBA00023136"/>
    </source>
</evidence>
<keyword evidence="3" id="KW-1003">Cell membrane</keyword>
<feature type="transmembrane region" description="Helical" evidence="9">
    <location>
        <begin position="33"/>
        <end position="50"/>
    </location>
</feature>
<evidence type="ECO:0000256" key="4">
    <source>
        <dbReference type="ARBA" id="ARBA00022692"/>
    </source>
</evidence>
<dbReference type="AlphaFoldDB" id="A0A1F7U3K7"/>
<keyword evidence="7" id="KW-0811">Translocation</keyword>
<keyword evidence="2" id="KW-0813">Transport</keyword>
<evidence type="ECO:0000256" key="6">
    <source>
        <dbReference type="ARBA" id="ARBA00022989"/>
    </source>
</evidence>
<keyword evidence="6 9" id="KW-1133">Transmembrane helix</keyword>
<dbReference type="Gene3D" id="1.20.1640.10">
    <property type="entry name" value="Multidrug efflux transporter AcrB transmembrane domain"/>
    <property type="match status" value="1"/>
</dbReference>
<evidence type="ECO:0000256" key="9">
    <source>
        <dbReference type="SAM" id="Phobius"/>
    </source>
</evidence>
<keyword evidence="4 9" id="KW-0812">Transmembrane</keyword>
<protein>
    <recommendedName>
        <fullName evidence="10">Protein export membrane protein SecD/SecF C-terminal domain-containing protein</fullName>
    </recommendedName>
</protein>
<evidence type="ECO:0000256" key="5">
    <source>
        <dbReference type="ARBA" id="ARBA00022927"/>
    </source>
</evidence>